<proteinExistence type="predicted"/>
<dbReference type="EC" id="1.5.1.20" evidence="1"/>
<evidence type="ECO:0000313" key="1">
    <source>
        <dbReference type="EMBL" id="KAJ1890806.1"/>
    </source>
</evidence>
<dbReference type="EMBL" id="JANBPG010001274">
    <property type="protein sequence ID" value="KAJ1890806.1"/>
    <property type="molecule type" value="Genomic_DNA"/>
</dbReference>
<evidence type="ECO:0000313" key="2">
    <source>
        <dbReference type="Proteomes" id="UP001150581"/>
    </source>
</evidence>
<sequence>MVCNVQFFAWMAWFPFLFFATTWVVEVIARAEQVEDARDPAFLERATRAGSFAMFLYSVVSLGLSLLLPLLVGERCGLRWWWRASLVAMAAVLGPGTWMAGSVGGATAVIVLMAFPWALAMWAPFAMVGEYVSIAAESRESHSDGVSLLEGGAILGIHNMYVVLPQFVINGVSSLVFMLIGRQSGNDLRSVEFLALQAVAAATGAVDGVGVVLRIGAGSALIAAFLTLSEKLQKAIDGKTPYFSFEYFPPKTEQGLANLYDRIERMSRLGPLFVAVTWGAGGSTSQRTLELCGACQGAFNLDTVMHLTCTNMDLSMLDSALASAKAAGVRNILALRGDAPRGDEYWTACDQGFTYAADLVRYVRKQYGDYFCIGVAGYPEGQGGANKEEEFGHFVDKVNAGADFVVSQLVYDAQIFIGWEKKCREAGVSVPIIPGVLPVQAYQSFRRLVHLTGASVPESLRGGLEDVKANDQAVKDLGVGHAVTMVRELRAAGVGGVHLTTLNLEASVQRVLDALGVQPAAAAGEDAAKPAAAAAGPLGALGPLGPLGAAVRNWDDFPNGRWGDARSPAFGTLDSYGAALRLAPESASQLWGRPHRLSDISQIFTSYVGGQLASLPWSDEPLRAETQRIRDELLRINALGYWTLASQPAIDGVASSDSLCGWGPRGGYVYQKAFVECFVPGELFPEFVSRLQSAAPRVTYYAANDKGDFVTNAAAGEGVGEAVTAVTWGVFPGRAVVEPTLIDKMNFLAWRKEAFDTWREWAEVFVKGSEEERFLARTREECWLVNVIDNEYKDAESIWDLFK</sequence>
<name>A0ACC1IAR6_9FUNG</name>
<dbReference type="Proteomes" id="UP001150581">
    <property type="component" value="Unassembled WGS sequence"/>
</dbReference>
<keyword evidence="1" id="KW-0560">Oxidoreductase</keyword>
<comment type="caution">
    <text evidence="1">The sequence shown here is derived from an EMBL/GenBank/DDBJ whole genome shotgun (WGS) entry which is preliminary data.</text>
</comment>
<gene>
    <name evidence="1" type="primary">MET12_1</name>
    <name evidence="1" type="ORF">LPJ66_007266</name>
</gene>
<accession>A0ACC1IAR6</accession>
<reference evidence="1" key="1">
    <citation type="submission" date="2022-07" db="EMBL/GenBank/DDBJ databases">
        <title>Phylogenomic reconstructions and comparative analyses of Kickxellomycotina fungi.</title>
        <authorList>
            <person name="Reynolds N.K."/>
            <person name="Stajich J.E."/>
            <person name="Barry K."/>
            <person name="Grigoriev I.V."/>
            <person name="Crous P."/>
            <person name="Smith M.E."/>
        </authorList>
    </citation>
    <scope>NUCLEOTIDE SEQUENCE</scope>
    <source>
        <strain evidence="1">Benny 63K</strain>
    </source>
</reference>
<keyword evidence="2" id="KW-1185">Reference proteome</keyword>
<organism evidence="1 2">
    <name type="scientific">Kickxella alabastrina</name>
    <dbReference type="NCBI Taxonomy" id="61397"/>
    <lineage>
        <taxon>Eukaryota</taxon>
        <taxon>Fungi</taxon>
        <taxon>Fungi incertae sedis</taxon>
        <taxon>Zoopagomycota</taxon>
        <taxon>Kickxellomycotina</taxon>
        <taxon>Kickxellomycetes</taxon>
        <taxon>Kickxellales</taxon>
        <taxon>Kickxellaceae</taxon>
        <taxon>Kickxella</taxon>
    </lineage>
</organism>
<protein>
    <submittedName>
        <fullName evidence="1">Methylenetetrahydrofolate reductase 1</fullName>
        <ecNumber evidence="1">1.5.1.20</ecNumber>
    </submittedName>
</protein>